<evidence type="ECO:0000256" key="12">
    <source>
        <dbReference type="SAM" id="MobiDB-lite"/>
    </source>
</evidence>
<dbReference type="PRINTS" id="PR01838">
    <property type="entry name" value="NCAMFAMILY"/>
</dbReference>
<dbReference type="InterPro" id="IPR036116">
    <property type="entry name" value="FN3_sf"/>
</dbReference>
<dbReference type="CDD" id="cd00096">
    <property type="entry name" value="Ig"/>
    <property type="match status" value="2"/>
</dbReference>
<feature type="region of interest" description="Disordered" evidence="12">
    <location>
        <begin position="603"/>
        <end position="636"/>
    </location>
</feature>
<feature type="domain" description="Fibronectin type-III" evidence="15">
    <location>
        <begin position="623"/>
        <end position="721"/>
    </location>
</feature>
<evidence type="ECO:0000256" key="13">
    <source>
        <dbReference type="SAM" id="Phobius"/>
    </source>
</evidence>
<keyword evidence="5" id="KW-0677">Repeat</keyword>
<feature type="domain" description="Ig-like" evidence="14">
    <location>
        <begin position="332"/>
        <end position="428"/>
    </location>
</feature>
<dbReference type="Gene3D" id="2.60.40.10">
    <property type="entry name" value="Immunoglobulins"/>
    <property type="match status" value="7"/>
</dbReference>
<dbReference type="InterPro" id="IPR003598">
    <property type="entry name" value="Ig_sub2"/>
</dbReference>
<evidence type="ECO:0000256" key="1">
    <source>
        <dbReference type="ARBA" id="ARBA00004251"/>
    </source>
</evidence>
<feature type="domain" description="Ig-like" evidence="14">
    <location>
        <begin position="239"/>
        <end position="327"/>
    </location>
</feature>
<dbReference type="Pfam" id="PF00041">
    <property type="entry name" value="fn3"/>
    <property type="match status" value="1"/>
</dbReference>
<evidence type="ECO:0000256" key="5">
    <source>
        <dbReference type="ARBA" id="ARBA00022737"/>
    </source>
</evidence>
<keyword evidence="6" id="KW-0130">Cell adhesion</keyword>
<feature type="compositionally biased region" description="Low complexity" evidence="12">
    <location>
        <begin position="819"/>
        <end position="830"/>
    </location>
</feature>
<dbReference type="InterPro" id="IPR003599">
    <property type="entry name" value="Ig_sub"/>
</dbReference>
<evidence type="ECO:0000256" key="4">
    <source>
        <dbReference type="ARBA" id="ARBA00022729"/>
    </source>
</evidence>
<evidence type="ECO:0000256" key="9">
    <source>
        <dbReference type="ARBA" id="ARBA00023157"/>
    </source>
</evidence>
<feature type="domain" description="Ig-like" evidence="14">
    <location>
        <begin position="431"/>
        <end position="521"/>
    </location>
</feature>
<keyword evidence="8 13" id="KW-0472">Membrane</keyword>
<dbReference type="PROSITE" id="PS50835">
    <property type="entry name" value="IG_LIKE"/>
    <property type="match status" value="5"/>
</dbReference>
<dbReference type="FunFam" id="2.60.40.10:FF:000528">
    <property type="entry name" value="Neural cell adhesion molecule 2"/>
    <property type="match status" value="1"/>
</dbReference>
<evidence type="ECO:0000313" key="16">
    <source>
        <dbReference type="EMBL" id="AFO96614.1"/>
    </source>
</evidence>
<dbReference type="PANTHER" id="PTHR12231">
    <property type="entry name" value="CTX-RELATED TYPE I TRANSMEMBRANE PROTEIN"/>
    <property type="match status" value="1"/>
</dbReference>
<dbReference type="InterPro" id="IPR013783">
    <property type="entry name" value="Ig-like_fold"/>
</dbReference>
<dbReference type="PROSITE" id="PS50853">
    <property type="entry name" value="FN3"/>
    <property type="match status" value="2"/>
</dbReference>
<keyword evidence="7 13" id="KW-1133">Transmembrane helix</keyword>
<feature type="compositionally biased region" description="Polar residues" evidence="12">
    <location>
        <begin position="853"/>
        <end position="870"/>
    </location>
</feature>
<evidence type="ECO:0000256" key="8">
    <source>
        <dbReference type="ARBA" id="ARBA00023136"/>
    </source>
</evidence>
<dbReference type="Pfam" id="PF13927">
    <property type="entry name" value="Ig_3"/>
    <property type="match status" value="2"/>
</dbReference>
<feature type="compositionally biased region" description="Basic and acidic residues" evidence="12">
    <location>
        <begin position="796"/>
        <end position="813"/>
    </location>
</feature>
<evidence type="ECO:0000256" key="7">
    <source>
        <dbReference type="ARBA" id="ARBA00022989"/>
    </source>
</evidence>
<dbReference type="AlphaFoldDB" id="V9KFI8"/>
<keyword evidence="11" id="KW-0393">Immunoglobulin domain</keyword>
<evidence type="ECO:0000259" key="14">
    <source>
        <dbReference type="PROSITE" id="PS50835"/>
    </source>
</evidence>
<protein>
    <submittedName>
        <fullName evidence="16">Neural cell adhesion molecule 2-like protein</fullName>
    </submittedName>
</protein>
<feature type="domain" description="Fibronectin type-III" evidence="15">
    <location>
        <begin position="528"/>
        <end position="621"/>
    </location>
</feature>
<dbReference type="FunFam" id="2.60.40.10:FF:000173">
    <property type="entry name" value="Neural cell adhesion molecule 1"/>
    <property type="match status" value="1"/>
</dbReference>
<feature type="domain" description="Ig-like" evidence="14">
    <location>
        <begin position="48"/>
        <end position="138"/>
    </location>
</feature>
<dbReference type="SMART" id="SM00409">
    <property type="entry name" value="IG"/>
    <property type="match status" value="5"/>
</dbReference>
<dbReference type="InterPro" id="IPR003961">
    <property type="entry name" value="FN3_dom"/>
</dbReference>
<feature type="region of interest" description="Disordered" evidence="12">
    <location>
        <begin position="1"/>
        <end position="21"/>
    </location>
</feature>
<dbReference type="InterPro" id="IPR013098">
    <property type="entry name" value="Ig_I-set"/>
</dbReference>
<dbReference type="FunFam" id="2.60.40.10:FF:000086">
    <property type="entry name" value="Neural cell adhesion molecule 1"/>
    <property type="match status" value="1"/>
</dbReference>
<feature type="compositionally biased region" description="Basic and acidic residues" evidence="12">
    <location>
        <begin position="831"/>
        <end position="843"/>
    </location>
</feature>
<dbReference type="InterPro" id="IPR009138">
    <property type="entry name" value="Neural_cell_adh"/>
</dbReference>
<keyword evidence="4" id="KW-0732">Signal</keyword>
<dbReference type="SMART" id="SM00060">
    <property type="entry name" value="FN3"/>
    <property type="match status" value="2"/>
</dbReference>
<sequence length="870" mass="96004">MLTLSSATNQPTNQPSAKQHRAQTTSQTLLKMIVASFCFVGLLLCTGEAVLQVTISLGKVELSVGESKFFTCTAIGEPVSIEWFSPDGEKILSSERVVVQVETVRSRLTIYNANVEDAGIYTCQVTDGKGASQEATILVEIYKKLTFKNVQSPQEFREGDVAEVVCQVSSSPAPVVTWLNNNQDITGPQYEQFLMLENGNLRILNVSKKNEGVYRCEGRVEARGEIDFRDITLIVNVPPTISAQQRYANATAGQKGAVTFKCTATGSPQPTITWHRNGKLVEEGEKYSVLREGNELFIRNIVRGDTGDYSCRATNKAGITEELMELNVFVQPHITLLENATATENGHVLITCEVDGEPAPTVSWRRVGNASVLLEGEKSQDGRIEVRKQKGTSSLFIKNSQPADSGDYHCKAISPIGQDQRSMHLDVQYAPKFLSTQLTYYSWEGNPVNISCDVSANPQAFIHWRRGSTVLPDLNIPDISVHKKETKVLLEITPRTDKDFGNYNCTAGNRIGTRSQQFILVQAAVPSRPYGLRVVSVSQTVAKISFTKPDSHGGIPIHHYRVDFKEADWEDWRTVNSNGSETHFVLTHLKPNTTHRFRVSAVNGKGQGEPSQPQTFETLPVREPLPPKVQGHSGSDKNYKLMVTEQDDGGSPILEYFLRYRSVSTKDKEDEWIQKTSEGSKDSIVLEDLQWDVQYQVEITAINRLGSSHPTLYEFTMPPKPNTISNTLFSSLGLGAVVGLGVCALLVILVITDVSCFFTKQCGLLMFITTRVCGKSNSSSTKTKDAEEGKAAYLKDGSKEPIVEMRTEEEPITNHDGSPVNEPNETTPLTEPEKSLLKEDNGKEALSPETEEVSVTNDMTTQSKEGSSKA</sequence>
<dbReference type="SUPFAM" id="SSF49265">
    <property type="entry name" value="Fibronectin type III"/>
    <property type="match status" value="1"/>
</dbReference>
<feature type="transmembrane region" description="Helical" evidence="13">
    <location>
        <begin position="28"/>
        <end position="51"/>
    </location>
</feature>
<dbReference type="SUPFAM" id="SSF48726">
    <property type="entry name" value="Immunoglobulin"/>
    <property type="match status" value="5"/>
</dbReference>
<reference evidence="16" key="1">
    <citation type="journal article" date="2014" name="Nature">
        <title>Elephant shark genome provides unique insights into gnathostome evolution.</title>
        <authorList>
            <consortium name="International Elephant Shark Genome Sequencing Consortium"/>
            <person name="Venkatesh B."/>
            <person name="Lee A.P."/>
            <person name="Ravi V."/>
            <person name="Maurya A.K."/>
            <person name="Lian M.M."/>
            <person name="Swann J.B."/>
            <person name="Ohta Y."/>
            <person name="Flajnik M.F."/>
            <person name="Sutoh Y."/>
            <person name="Kasahara M."/>
            <person name="Hoon S."/>
            <person name="Gangu V."/>
            <person name="Roy S.W."/>
            <person name="Irimia M."/>
            <person name="Korzh V."/>
            <person name="Kondrychyn I."/>
            <person name="Lim Z.W."/>
            <person name="Tay B.H."/>
            <person name="Tohari S."/>
            <person name="Kong K.W."/>
            <person name="Ho S."/>
            <person name="Lorente-Galdos B."/>
            <person name="Quilez J."/>
            <person name="Marques-Bonet T."/>
            <person name="Raney B.J."/>
            <person name="Ingham P.W."/>
            <person name="Tay A."/>
            <person name="Hillier L.W."/>
            <person name="Minx P."/>
            <person name="Boehm T."/>
            <person name="Wilson R.K."/>
            <person name="Brenner S."/>
            <person name="Warren W.C."/>
        </authorList>
    </citation>
    <scope>NUCLEOTIDE SEQUENCE</scope>
    <source>
        <tissue evidence="16">Brain</tissue>
    </source>
</reference>
<proteinExistence type="evidence at transcript level"/>
<dbReference type="CDD" id="cd00063">
    <property type="entry name" value="FN3"/>
    <property type="match status" value="2"/>
</dbReference>
<keyword evidence="9" id="KW-1015">Disulfide bond</keyword>
<name>V9KFI8_CALMI</name>
<keyword evidence="10" id="KW-0325">Glycoprotein</keyword>
<dbReference type="InterPro" id="IPR051170">
    <property type="entry name" value="Neural/epithelial_adhesion"/>
</dbReference>
<dbReference type="Pfam" id="PF07679">
    <property type="entry name" value="I-set"/>
    <property type="match status" value="3"/>
</dbReference>
<organism evidence="16">
    <name type="scientific">Callorhinchus milii</name>
    <name type="common">Ghost shark</name>
    <dbReference type="NCBI Taxonomy" id="7868"/>
    <lineage>
        <taxon>Eukaryota</taxon>
        <taxon>Metazoa</taxon>
        <taxon>Chordata</taxon>
        <taxon>Craniata</taxon>
        <taxon>Vertebrata</taxon>
        <taxon>Chondrichthyes</taxon>
        <taxon>Holocephali</taxon>
        <taxon>Chimaeriformes</taxon>
        <taxon>Callorhinchidae</taxon>
        <taxon>Callorhinchus</taxon>
    </lineage>
</organism>
<dbReference type="InterPro" id="IPR036179">
    <property type="entry name" value="Ig-like_dom_sf"/>
</dbReference>
<dbReference type="GO" id="GO:0005886">
    <property type="term" value="C:plasma membrane"/>
    <property type="evidence" value="ECO:0007669"/>
    <property type="project" value="UniProtKB-SubCell"/>
</dbReference>
<keyword evidence="3 13" id="KW-0812">Transmembrane</keyword>
<evidence type="ECO:0000259" key="15">
    <source>
        <dbReference type="PROSITE" id="PS50853"/>
    </source>
</evidence>
<feature type="region of interest" description="Disordered" evidence="12">
    <location>
        <begin position="775"/>
        <end position="870"/>
    </location>
</feature>
<feature type="domain" description="Ig-like" evidence="14">
    <location>
        <begin position="143"/>
        <end position="232"/>
    </location>
</feature>
<dbReference type="FunFam" id="2.60.40.10:FF:000032">
    <property type="entry name" value="palladin isoform X1"/>
    <property type="match status" value="1"/>
</dbReference>
<comment type="subcellular location">
    <subcellularLocation>
        <location evidence="1">Cell membrane</location>
        <topology evidence="1">Single-pass type I membrane protein</topology>
    </subcellularLocation>
</comment>
<feature type="transmembrane region" description="Helical" evidence="13">
    <location>
        <begin position="728"/>
        <end position="751"/>
    </location>
</feature>
<dbReference type="FunFam" id="2.60.40.10:FF:000636">
    <property type="entry name" value="Neural cell adhesion molecule 2"/>
    <property type="match status" value="1"/>
</dbReference>
<evidence type="ECO:0000256" key="10">
    <source>
        <dbReference type="ARBA" id="ARBA00023180"/>
    </source>
</evidence>
<evidence type="ECO:0000256" key="6">
    <source>
        <dbReference type="ARBA" id="ARBA00022889"/>
    </source>
</evidence>
<accession>V9KFI8</accession>
<evidence type="ECO:0000256" key="2">
    <source>
        <dbReference type="ARBA" id="ARBA00022475"/>
    </source>
</evidence>
<dbReference type="InterPro" id="IPR007110">
    <property type="entry name" value="Ig-like_dom"/>
</dbReference>
<dbReference type="SMART" id="SM00408">
    <property type="entry name" value="IGc2"/>
    <property type="match status" value="5"/>
</dbReference>
<dbReference type="PANTHER" id="PTHR12231:SF231">
    <property type="entry name" value="NEURAL CELL ADHESION MOLECULE 2"/>
    <property type="match status" value="1"/>
</dbReference>
<dbReference type="GO" id="GO:0007155">
    <property type="term" value="P:cell adhesion"/>
    <property type="evidence" value="ECO:0007669"/>
    <property type="project" value="UniProtKB-KW"/>
</dbReference>
<evidence type="ECO:0000256" key="3">
    <source>
        <dbReference type="ARBA" id="ARBA00022692"/>
    </source>
</evidence>
<keyword evidence="2" id="KW-1003">Cell membrane</keyword>
<dbReference type="EMBL" id="JW864097">
    <property type="protein sequence ID" value="AFO96614.1"/>
    <property type="molecule type" value="mRNA"/>
</dbReference>
<evidence type="ECO:0000256" key="11">
    <source>
        <dbReference type="ARBA" id="ARBA00023319"/>
    </source>
</evidence>